<feature type="domain" description="PKD" evidence="7">
    <location>
        <begin position="1279"/>
        <end position="1366"/>
    </location>
</feature>
<dbReference type="CDD" id="cd00146">
    <property type="entry name" value="PKD"/>
    <property type="match status" value="14"/>
</dbReference>
<feature type="domain" description="PKD" evidence="7">
    <location>
        <begin position="346"/>
        <end position="383"/>
    </location>
</feature>
<feature type="domain" description="PKD" evidence="7">
    <location>
        <begin position="753"/>
        <end position="840"/>
    </location>
</feature>
<keyword evidence="5" id="KW-0472">Membrane</keyword>
<feature type="domain" description="PKD" evidence="7">
    <location>
        <begin position="580"/>
        <end position="667"/>
    </location>
</feature>
<evidence type="ECO:0000256" key="6">
    <source>
        <dbReference type="SAM" id="SignalP"/>
    </source>
</evidence>
<accession>A0A0P1I437</accession>
<evidence type="ECO:0000256" key="2">
    <source>
        <dbReference type="ARBA" id="ARBA00022692"/>
    </source>
</evidence>
<feature type="domain" description="PKD" evidence="7">
    <location>
        <begin position="840"/>
        <end position="917"/>
    </location>
</feature>
<dbReference type="PANTHER" id="PTHR46730">
    <property type="entry name" value="POLYCYSTIN-1"/>
    <property type="match status" value="1"/>
</dbReference>
<feature type="domain" description="PKD" evidence="7">
    <location>
        <begin position="1448"/>
        <end position="1519"/>
    </location>
</feature>
<dbReference type="STRING" id="1715693.PH7735_01006"/>
<feature type="domain" description="PKD" evidence="7">
    <location>
        <begin position="1397"/>
        <end position="1431"/>
    </location>
</feature>
<evidence type="ECO:0000256" key="4">
    <source>
        <dbReference type="ARBA" id="ARBA00022989"/>
    </source>
</evidence>
<evidence type="ECO:0000256" key="5">
    <source>
        <dbReference type="ARBA" id="ARBA00023136"/>
    </source>
</evidence>
<dbReference type="GO" id="GO:0006816">
    <property type="term" value="P:calcium ion transport"/>
    <property type="evidence" value="ECO:0007669"/>
    <property type="project" value="TreeGrafter"/>
</dbReference>
<evidence type="ECO:0000256" key="1">
    <source>
        <dbReference type="ARBA" id="ARBA00004141"/>
    </source>
</evidence>
<dbReference type="EC" id="3.4.24.3" evidence="8"/>
<feature type="domain" description="PKD" evidence="7">
    <location>
        <begin position="1218"/>
        <end position="1257"/>
    </location>
</feature>
<dbReference type="SMART" id="SM00089">
    <property type="entry name" value="PKD"/>
    <property type="match status" value="15"/>
</dbReference>
<evidence type="ECO:0000256" key="3">
    <source>
        <dbReference type="ARBA" id="ARBA00022737"/>
    </source>
</evidence>
<evidence type="ECO:0000259" key="7">
    <source>
        <dbReference type="PROSITE" id="PS50093"/>
    </source>
</evidence>
<dbReference type="PROSITE" id="PS50093">
    <property type="entry name" value="PKD"/>
    <property type="match status" value="15"/>
</dbReference>
<keyword evidence="2" id="KW-0812">Transmembrane</keyword>
<gene>
    <name evidence="8" type="primary">colA</name>
    <name evidence="8" type="ORF">PH7735_01006</name>
</gene>
<name>A0A0P1I437_9RHOB</name>
<keyword evidence="4" id="KW-1133">Transmembrane helix</keyword>
<feature type="signal peptide" evidence="6">
    <location>
        <begin position="1"/>
        <end position="33"/>
    </location>
</feature>
<keyword evidence="8" id="KW-0378">Hydrolase</keyword>
<feature type="domain" description="PKD" evidence="7">
    <location>
        <begin position="1015"/>
        <end position="1086"/>
    </location>
</feature>
<dbReference type="GO" id="GO:0005261">
    <property type="term" value="F:monoatomic cation channel activity"/>
    <property type="evidence" value="ECO:0007669"/>
    <property type="project" value="TreeGrafter"/>
</dbReference>
<dbReference type="PANTHER" id="PTHR46730:SF1">
    <property type="entry name" value="PLAT DOMAIN-CONTAINING PROTEIN"/>
    <property type="match status" value="1"/>
</dbReference>
<dbReference type="Proteomes" id="UP000051870">
    <property type="component" value="Unassembled WGS sequence"/>
</dbReference>
<dbReference type="InterPro" id="IPR000601">
    <property type="entry name" value="PKD_dom"/>
</dbReference>
<dbReference type="GO" id="GO:0004222">
    <property type="term" value="F:metalloendopeptidase activity"/>
    <property type="evidence" value="ECO:0007669"/>
    <property type="project" value="UniProtKB-EC"/>
</dbReference>
<dbReference type="Gene3D" id="2.60.40.10">
    <property type="entry name" value="Immunoglobulins"/>
    <property type="match status" value="15"/>
</dbReference>
<feature type="domain" description="PKD" evidence="7">
    <location>
        <begin position="1102"/>
        <end position="1172"/>
    </location>
</feature>
<sequence length="1625" mass="171029">MTARLSLRHARRMTFGLCSVLALSAPLSAQNMAAPPNDGLLVVYGKQAPTREGDIDHREEIFFSVPKDLRDRIYVRIFDPEMSGAHDFRYGGHNDTETVFRIYGGAEAMTGMSMPVAVTDGARPSVPDTKDLLSKGPGKQLKEVSFAADAKTNETWVSLGAVRARQGEVIGDRAWFRLDVLGARGNDGNGFNVDISLARDRHKAPDGLKMIAYQPTIRWPGGPVGTRIELLNKDKTPLTLQNFDGAAADLRLNQMYSDIQLGASGQNTWASQEVETDEDLLAVTLRGGFETPNDVTLSAFDPDGNALPFLIPPRPVTEPERPEAIPRARALADCASVAFDASTAGGDPRLAYQWDFGDGSTSDEPVIVYSYGAPGRPTARLRVLEPGTRAARGAEGFIPVHLRVAPRANAGQALTVAPGELIPFDGSASVPSDSPITGYLWTFGDGETAPLAQLEKAYGTPGIYRALLRVTDDSDHPCNFGLATRMVTVNAPPVAEAGSDQTSIIGSPVQLNGRASYDVDGAIKSYVWDMGDGTTIEGPNITHAFESSGVFTATLSVTDDSGVANQTTTDSVTIRVNAPPVPAAIVPDEPVAVGEAVSLDGTGSLDEDGAIISYLWDFGDGAMGEGDMVEYAWASPGVYDVTLTVMDNSATASAIQSITLPVVVNTRPVAEAGPDQFVTVSDVQFDGTVSRDIDGKILSYFWDYGDGRTGQGPTPVHSYRHPGVYEVALTVTDDSGAPQSSHRDVMQVTVNASPIADAGPSLTVAPGEEFLLDAGASIDPDGRIARYDWTFSDGSEDSGKRLSRTLDTPGVHRIGLRVMDDFRGGAADDDSEVFITVNAQPTAVAGADRLIAPDETIRFDARRSYDADGRISLYRWEFDDLSHALEGAVIDRAWPTSGIYSARLTVQDDSGVANATAFDEVTIHVNHGPVADAGPEIDTDQLQITFDGSGSTDADGDNLIYKWDFGDGSEAVFGREVTHIFPKAGRYPVTLWVNDGTGLVNAGDVDATTVTINARPMANAGGNREVCSGQSVLFDASGSSDADGDLLAFGWTFGDGSTADIVNPSKTYEMPGTYAVTLEVNDESGSQRGTDLDRIAVIVNEGPIANAGDDMTVCIHQEVRLDGTGSTDADGSVNAYEWTFGDGSRASGAQPVKAFDRIGEQTVTLTITGEANGQCSPVDTDTMQVTVLPAKTQSINAPARAPAGEPVEFGAILGNEAGTGDPTGYTWRFSDGGTASGQNITHTFAEPGIYFAELETTLEGGEQDCGNLASRHKIIVNAAPIPVVDVPDQVAAGALVSFDASQSSDADGAIMAFDWDFGDGITSDGVTTQHRFDIPGTYDVTLLVADDAGTGNSQQTMTRTITVNPVPLAGLATPPPICPATAHDWSIGVASGTNVMWNFGDGQTLEGAQVSHNFAEPGLYPVTVTADDGRGLANSRRSAETYARVNATPLADAGADRIVCPGAETLFSAQASDPDGTITSWIWEFSDGVSLEGPEVARVFDTSGTVGVTLRVTDDSGSACAIGEDVASILVNAPPTVEAGPDLTTPVGAAHDVLRFDASSASDPDGQGLSLEWTFGDQSAMKGAIARHRYTEPGSYTVTVTARDATGLSCGVAQDTATVIATSRE</sequence>
<feature type="domain" description="PKD" evidence="7">
    <location>
        <begin position="695"/>
        <end position="745"/>
    </location>
</feature>
<dbReference type="EMBL" id="CYTW01000001">
    <property type="protein sequence ID" value="CUJ88959.1"/>
    <property type="molecule type" value="Genomic_DNA"/>
</dbReference>
<evidence type="ECO:0000313" key="9">
    <source>
        <dbReference type="Proteomes" id="UP000051870"/>
    </source>
</evidence>
<reference evidence="9" key="1">
    <citation type="submission" date="2015-09" db="EMBL/GenBank/DDBJ databases">
        <authorList>
            <person name="Rodrigo-Torres Lidia"/>
            <person name="Arahal R.David."/>
        </authorList>
    </citation>
    <scope>NUCLEOTIDE SEQUENCE [LARGE SCALE GENOMIC DNA]</scope>
    <source>
        <strain evidence="9">CECT 7735</strain>
    </source>
</reference>
<dbReference type="RefSeq" id="WP_058310174.1">
    <property type="nucleotide sequence ID" value="NZ_CYTW01000001.1"/>
</dbReference>
<dbReference type="InterPro" id="IPR022409">
    <property type="entry name" value="PKD/Chitinase_dom"/>
</dbReference>
<feature type="domain" description="PKD" evidence="7">
    <location>
        <begin position="432"/>
        <end position="472"/>
    </location>
</feature>
<keyword evidence="3" id="KW-0677">Repeat</keyword>
<feature type="domain" description="PKD" evidence="7">
    <location>
        <begin position="956"/>
        <end position="998"/>
    </location>
</feature>
<keyword evidence="6" id="KW-0732">Signal</keyword>
<dbReference type="InterPro" id="IPR035986">
    <property type="entry name" value="PKD_dom_sf"/>
</dbReference>
<evidence type="ECO:0000313" key="8">
    <source>
        <dbReference type="EMBL" id="CUJ88959.1"/>
    </source>
</evidence>
<dbReference type="InterPro" id="IPR013783">
    <property type="entry name" value="Ig-like_fold"/>
</dbReference>
<dbReference type="SUPFAM" id="SSF49299">
    <property type="entry name" value="PKD domain"/>
    <property type="match status" value="14"/>
</dbReference>
<feature type="chain" id="PRO_5006064853" evidence="6">
    <location>
        <begin position="34"/>
        <end position="1625"/>
    </location>
</feature>
<feature type="domain" description="PKD" evidence="7">
    <location>
        <begin position="492"/>
        <end position="574"/>
    </location>
</feature>
<protein>
    <submittedName>
        <fullName evidence="8">Microbial collagenase</fullName>
        <ecNumber evidence="8">3.4.24.3</ecNumber>
    </submittedName>
</protein>
<keyword evidence="9" id="KW-1185">Reference proteome</keyword>
<dbReference type="GeneID" id="83880071"/>
<dbReference type="Pfam" id="PF18911">
    <property type="entry name" value="PKD_4"/>
    <property type="match status" value="15"/>
</dbReference>
<feature type="domain" description="PKD" evidence="7">
    <location>
        <begin position="1548"/>
        <end position="1607"/>
    </location>
</feature>
<dbReference type="GO" id="GO:0005886">
    <property type="term" value="C:plasma membrane"/>
    <property type="evidence" value="ECO:0007669"/>
    <property type="project" value="TreeGrafter"/>
</dbReference>
<comment type="subcellular location">
    <subcellularLocation>
        <location evidence="1">Membrane</location>
        <topology evidence="1">Multi-pass membrane protein</topology>
    </subcellularLocation>
</comment>
<proteinExistence type="predicted"/>
<organism evidence="8 9">
    <name type="scientific">Shimia thalassica</name>
    <dbReference type="NCBI Taxonomy" id="1715693"/>
    <lineage>
        <taxon>Bacteria</taxon>
        <taxon>Pseudomonadati</taxon>
        <taxon>Pseudomonadota</taxon>
        <taxon>Alphaproteobacteria</taxon>
        <taxon>Rhodobacterales</taxon>
        <taxon>Roseobacteraceae</taxon>
    </lineage>
</organism>